<accession>A0A6A4SJN0</accession>
<comment type="caution">
    <text evidence="3">The sequence shown here is derived from an EMBL/GenBank/DDBJ whole genome shotgun (WGS) entry which is preliminary data.</text>
</comment>
<dbReference type="FunFam" id="2.30.42.10:FF:000087">
    <property type="entry name" value="Whirlin a"/>
    <property type="match status" value="1"/>
</dbReference>
<dbReference type="EMBL" id="VEVO01000014">
    <property type="protein sequence ID" value="KAF0031194.1"/>
    <property type="molecule type" value="Genomic_DNA"/>
</dbReference>
<evidence type="ECO:0000256" key="1">
    <source>
        <dbReference type="ARBA" id="ARBA00022737"/>
    </source>
</evidence>
<dbReference type="Gene3D" id="2.30.42.10">
    <property type="match status" value="1"/>
</dbReference>
<dbReference type="GO" id="GO:0005886">
    <property type="term" value="C:plasma membrane"/>
    <property type="evidence" value="ECO:0007669"/>
    <property type="project" value="TreeGrafter"/>
</dbReference>
<gene>
    <name evidence="3" type="ORF">F2P81_015749</name>
</gene>
<dbReference type="PANTHER" id="PTHR23116:SF37">
    <property type="entry name" value="WHIRLIN"/>
    <property type="match status" value="1"/>
</dbReference>
<feature type="compositionally biased region" description="Basic and acidic residues" evidence="2">
    <location>
        <begin position="145"/>
        <end position="160"/>
    </location>
</feature>
<evidence type="ECO:0000256" key="2">
    <source>
        <dbReference type="SAM" id="MobiDB-lite"/>
    </source>
</evidence>
<dbReference type="GO" id="GO:0060088">
    <property type="term" value="P:auditory receptor cell stereocilium organization"/>
    <property type="evidence" value="ECO:0007669"/>
    <property type="project" value="TreeGrafter"/>
</dbReference>
<dbReference type="GO" id="GO:0002142">
    <property type="term" value="C:stereocilia ankle link complex"/>
    <property type="evidence" value="ECO:0007669"/>
    <property type="project" value="TreeGrafter"/>
</dbReference>
<feature type="region of interest" description="Disordered" evidence="2">
    <location>
        <begin position="135"/>
        <end position="161"/>
    </location>
</feature>
<dbReference type="AlphaFoldDB" id="A0A6A4SJN0"/>
<keyword evidence="1" id="KW-0677">Repeat</keyword>
<protein>
    <recommendedName>
        <fullName evidence="5">PDZ domain-containing protein</fullName>
    </recommendedName>
</protein>
<dbReference type="SUPFAM" id="SSF50156">
    <property type="entry name" value="PDZ domain-like"/>
    <property type="match status" value="1"/>
</dbReference>
<evidence type="ECO:0000313" key="3">
    <source>
        <dbReference type="EMBL" id="KAF0031194.1"/>
    </source>
</evidence>
<dbReference type="GO" id="GO:0005929">
    <property type="term" value="C:cilium"/>
    <property type="evidence" value="ECO:0007669"/>
    <property type="project" value="TreeGrafter"/>
</dbReference>
<dbReference type="GO" id="GO:0032426">
    <property type="term" value="C:stereocilium tip"/>
    <property type="evidence" value="ECO:0007669"/>
    <property type="project" value="TreeGrafter"/>
</dbReference>
<dbReference type="GO" id="GO:0001917">
    <property type="term" value="C:photoreceptor inner segment"/>
    <property type="evidence" value="ECO:0007669"/>
    <property type="project" value="TreeGrafter"/>
</dbReference>
<proteinExistence type="predicted"/>
<reference evidence="3 4" key="1">
    <citation type="submission" date="2019-06" db="EMBL/GenBank/DDBJ databases">
        <title>Draft genomes of female and male turbot (Scophthalmus maximus).</title>
        <authorList>
            <person name="Xu H."/>
            <person name="Xu X.-W."/>
            <person name="Shao C."/>
            <person name="Chen S."/>
        </authorList>
    </citation>
    <scope>NUCLEOTIDE SEQUENCE [LARGE SCALE GENOMIC DNA]</scope>
    <source>
        <strain evidence="3">Ysfricsl-2016a</strain>
        <tissue evidence="3">Blood</tissue>
    </source>
</reference>
<organism evidence="3 4">
    <name type="scientific">Scophthalmus maximus</name>
    <name type="common">Turbot</name>
    <name type="synonym">Psetta maxima</name>
    <dbReference type="NCBI Taxonomy" id="52904"/>
    <lineage>
        <taxon>Eukaryota</taxon>
        <taxon>Metazoa</taxon>
        <taxon>Chordata</taxon>
        <taxon>Craniata</taxon>
        <taxon>Vertebrata</taxon>
        <taxon>Euteleostomi</taxon>
        <taxon>Actinopterygii</taxon>
        <taxon>Neopterygii</taxon>
        <taxon>Teleostei</taxon>
        <taxon>Neoteleostei</taxon>
        <taxon>Acanthomorphata</taxon>
        <taxon>Carangaria</taxon>
        <taxon>Pleuronectiformes</taxon>
        <taxon>Pleuronectoidei</taxon>
        <taxon>Scophthalmidae</taxon>
        <taxon>Scophthalmus</taxon>
    </lineage>
</organism>
<evidence type="ECO:0000313" key="4">
    <source>
        <dbReference type="Proteomes" id="UP000438429"/>
    </source>
</evidence>
<evidence type="ECO:0008006" key="5">
    <source>
        <dbReference type="Google" id="ProtNLM"/>
    </source>
</evidence>
<sequence length="342" mass="37150">MSGAVLLSASPSLASTSSSDVFSAEMDEGPNHFLLKLLKNGSAAEQWQQSGGNQSDSYKSLTGRKSALCVQQQSRVFARCVDVTTEPHVPGLTQTELPCGAVLKGSKKLSLSVRSVGRIPGGYVTNHVYTWVDPQGRGVSPPPDLTEHRSATLKRSESQRRSNMQLLQEGDEKKVNLVLDDGRSLGLMIRGGAEYALGIYITGVDQGSAAACGGLKFVSHSVTYIQEFIIADVFVIMCKLMSKSQKCSALRRRLPGVKQRLIMKDEVLGTGPVYTVGWKYNEGEEEKKERQESVLFHTSRNLSSNTSPIQDPAHADSTSQTCSLQQQKKKCVLAVVELVSVD</sequence>
<dbReference type="InterPro" id="IPR051844">
    <property type="entry name" value="USH2_Complex_Protein"/>
</dbReference>
<dbReference type="GO" id="GO:0007605">
    <property type="term" value="P:sensory perception of sound"/>
    <property type="evidence" value="ECO:0007669"/>
    <property type="project" value="TreeGrafter"/>
</dbReference>
<dbReference type="InterPro" id="IPR036034">
    <property type="entry name" value="PDZ_sf"/>
</dbReference>
<dbReference type="Proteomes" id="UP000438429">
    <property type="component" value="Unassembled WGS sequence"/>
</dbReference>
<dbReference type="PANTHER" id="PTHR23116">
    <property type="entry name" value="PDZ DOMAIN CONTAINING WHIRLIN AND HARMONIN-RELATED"/>
    <property type="match status" value="1"/>
</dbReference>
<name>A0A6A4SJN0_SCOMX</name>